<dbReference type="Pfam" id="PF13847">
    <property type="entry name" value="Methyltransf_31"/>
    <property type="match status" value="1"/>
</dbReference>
<reference evidence="4" key="2">
    <citation type="submission" date="2014-06" db="EMBL/GenBank/DDBJ databases">
        <title>The complete genome of Blastobotrys (Arxula) adeninivorans LS3 - a yeast of biotechnological interest.</title>
        <authorList>
            <person name="Kunze G."/>
            <person name="Gaillardin C."/>
            <person name="Czernicka M."/>
            <person name="Durrens P."/>
            <person name="Martin T."/>
            <person name="Boer E."/>
            <person name="Gabaldon T."/>
            <person name="Cruz J."/>
            <person name="Talla E."/>
            <person name="Marck C."/>
            <person name="Goffeau A."/>
            <person name="Barbe V."/>
            <person name="Baret P."/>
            <person name="Baronian K."/>
            <person name="Beier S."/>
            <person name="Bleykasten C."/>
            <person name="Bode R."/>
            <person name="Casaregola S."/>
            <person name="Despons L."/>
            <person name="Fairhead C."/>
            <person name="Giersberg M."/>
            <person name="Gierski P."/>
            <person name="Hahnel U."/>
            <person name="Hartmann A."/>
            <person name="Jankowska D."/>
            <person name="Jubin C."/>
            <person name="Jung P."/>
            <person name="Lafontaine I."/>
            <person name="Leh-Louis V."/>
            <person name="Lemaire M."/>
            <person name="Marcet-Houben M."/>
            <person name="Mascher M."/>
            <person name="Morel G."/>
            <person name="Richard G.-F."/>
            <person name="Riechen J."/>
            <person name="Sacerdot C."/>
            <person name="Sarkar A."/>
            <person name="Savel G."/>
            <person name="Schacherer J."/>
            <person name="Sherman D."/>
            <person name="Straub M.-L."/>
            <person name="Stein N."/>
            <person name="Thierry A."/>
            <person name="Trautwein-Schult A."/>
            <person name="Westhof E."/>
            <person name="Worch S."/>
            <person name="Dujon B."/>
            <person name="Souciet J.-L."/>
            <person name="Wincker P."/>
            <person name="Scholz U."/>
            <person name="Neuveglise N."/>
        </authorList>
    </citation>
    <scope>NUCLEOTIDE SEQUENCE</scope>
    <source>
        <strain evidence="4">LS3</strain>
    </source>
</reference>
<organism evidence="4">
    <name type="scientific">Blastobotrys adeninivorans</name>
    <name type="common">Yeast</name>
    <name type="synonym">Arxula adeninivorans</name>
    <dbReference type="NCBI Taxonomy" id="409370"/>
    <lineage>
        <taxon>Eukaryota</taxon>
        <taxon>Fungi</taxon>
        <taxon>Dikarya</taxon>
        <taxon>Ascomycota</taxon>
        <taxon>Saccharomycotina</taxon>
        <taxon>Dipodascomycetes</taxon>
        <taxon>Dipodascales</taxon>
        <taxon>Trichomonascaceae</taxon>
        <taxon>Blastobotrys</taxon>
    </lineage>
</organism>
<evidence type="ECO:0000313" key="4">
    <source>
        <dbReference type="EMBL" id="CDP37566.1"/>
    </source>
</evidence>
<proteinExistence type="inferred from homology"/>
<dbReference type="SUPFAM" id="SSF53335">
    <property type="entry name" value="S-adenosyl-L-methionine-dependent methyltransferases"/>
    <property type="match status" value="1"/>
</dbReference>
<dbReference type="Gene3D" id="3.40.50.150">
    <property type="entry name" value="Vaccinia Virus protein VP39"/>
    <property type="match status" value="1"/>
</dbReference>
<dbReference type="CDD" id="cd02440">
    <property type="entry name" value="AdoMet_MTases"/>
    <property type="match status" value="1"/>
</dbReference>
<evidence type="ECO:0000256" key="2">
    <source>
        <dbReference type="ARBA" id="ARBA00038188"/>
    </source>
</evidence>
<keyword evidence="1" id="KW-0808">Transferase</keyword>
<accession>A0A060TED2</accession>
<comment type="similarity">
    <text evidence="2">Belongs to the class I-like SAM-binding methyltransferase superfamily. Erg6/SMT family.</text>
</comment>
<dbReference type="InterPro" id="IPR050447">
    <property type="entry name" value="Erg6_SMT_methyltransf"/>
</dbReference>
<dbReference type="PANTHER" id="PTHR44068">
    <property type="entry name" value="ZGC:194242"/>
    <property type="match status" value="1"/>
</dbReference>
<reference evidence="4" key="1">
    <citation type="submission" date="2014-02" db="EMBL/GenBank/DDBJ databases">
        <authorList>
            <person name="Genoscope - CEA"/>
        </authorList>
    </citation>
    <scope>NUCLEOTIDE SEQUENCE</scope>
    <source>
        <strain evidence="4">LS3</strain>
    </source>
</reference>
<dbReference type="EMBL" id="HG937694">
    <property type="protein sequence ID" value="CDP37566.1"/>
    <property type="molecule type" value="Genomic_DNA"/>
</dbReference>
<name>A0A060TED2_BLAAD</name>
<dbReference type="InterPro" id="IPR029063">
    <property type="entry name" value="SAM-dependent_MTases_sf"/>
</dbReference>
<dbReference type="GO" id="GO:0016126">
    <property type="term" value="P:sterol biosynthetic process"/>
    <property type="evidence" value="ECO:0007669"/>
    <property type="project" value="TreeGrafter"/>
</dbReference>
<evidence type="ECO:0000259" key="3">
    <source>
        <dbReference type="Pfam" id="PF13847"/>
    </source>
</evidence>
<protein>
    <submittedName>
        <fullName evidence="4">ARAD1D14388p</fullName>
    </submittedName>
</protein>
<dbReference type="PANTHER" id="PTHR44068:SF1">
    <property type="entry name" value="HYPOTHETICAL LOC100005854"/>
    <property type="match status" value="1"/>
</dbReference>
<feature type="domain" description="Methyltransferase" evidence="3">
    <location>
        <begin position="33"/>
        <end position="165"/>
    </location>
</feature>
<dbReference type="AlphaFoldDB" id="A0A060TED2"/>
<dbReference type="InterPro" id="IPR025714">
    <property type="entry name" value="Methyltranfer_dom"/>
</dbReference>
<dbReference type="GO" id="GO:0003838">
    <property type="term" value="F:sterol 24-C-methyltransferase activity"/>
    <property type="evidence" value="ECO:0007669"/>
    <property type="project" value="TreeGrafter"/>
</dbReference>
<sequence length="269" mass="30172">MPEYTHGHQESALKSHKWRNAQNSAAFLLPHLKDDYTILDVGSGPGTITIDLAKNYVPKGKVVGVEYVDNPLPAARASAIEQGVENVEFQVADVHKLPFADDTFDVAFAHQVLQHLPDPVKALQEMRRVVKPGGIVAVRDNYMAGTVIYPWNDSVKEFHTQLYPKISESNGAQPDIGPRYKQIARLAGFPLENSTFSSSNWAYASNTEAQWWSSLWAERLKQTNLGESAIRHGIADEAKINQMAEQWVEWGKSPDAWCNLVHFELIHKK</sequence>
<dbReference type="PhylomeDB" id="A0A060TED2"/>
<dbReference type="GO" id="GO:0005783">
    <property type="term" value="C:endoplasmic reticulum"/>
    <property type="evidence" value="ECO:0007669"/>
    <property type="project" value="TreeGrafter"/>
</dbReference>
<gene>
    <name evidence="4" type="ORF">GNLVRS02_ARAD1D14388g</name>
</gene>
<evidence type="ECO:0000256" key="1">
    <source>
        <dbReference type="ARBA" id="ARBA00022679"/>
    </source>
</evidence>